<evidence type="ECO:0000256" key="8">
    <source>
        <dbReference type="ARBA" id="ARBA00022679"/>
    </source>
</evidence>
<dbReference type="UniPathway" id="UPA00241">
    <property type="reaction ID" value="UER00352"/>
</dbReference>
<gene>
    <name evidence="16" type="primary">coaX</name>
    <name evidence="17" type="ORF">Lysil_0792</name>
</gene>
<evidence type="ECO:0000313" key="17">
    <source>
        <dbReference type="EMBL" id="PNS09163.1"/>
    </source>
</evidence>
<evidence type="ECO:0000256" key="2">
    <source>
        <dbReference type="ARBA" id="ARBA00001958"/>
    </source>
</evidence>
<keyword evidence="7 16" id="KW-0963">Cytoplasm</keyword>
<evidence type="ECO:0000256" key="6">
    <source>
        <dbReference type="ARBA" id="ARBA00012102"/>
    </source>
</evidence>
<feature type="binding site" evidence="16">
    <location>
        <position position="121"/>
    </location>
    <ligand>
        <name>ATP</name>
        <dbReference type="ChEBI" id="CHEBI:30616"/>
    </ligand>
</feature>
<feature type="active site" description="Proton acceptor" evidence="16">
    <location>
        <position position="99"/>
    </location>
</feature>
<comment type="similarity">
    <text evidence="14 16">Belongs to the type III pantothenate kinase family.</text>
</comment>
<comment type="catalytic activity">
    <reaction evidence="1 16">
        <text>(R)-pantothenate + ATP = (R)-4'-phosphopantothenate + ADP + H(+)</text>
        <dbReference type="Rhea" id="RHEA:16373"/>
        <dbReference type="ChEBI" id="CHEBI:10986"/>
        <dbReference type="ChEBI" id="CHEBI:15378"/>
        <dbReference type="ChEBI" id="CHEBI:29032"/>
        <dbReference type="ChEBI" id="CHEBI:30616"/>
        <dbReference type="ChEBI" id="CHEBI:456216"/>
        <dbReference type="EC" id="2.7.1.33"/>
    </reaction>
</comment>
<dbReference type="CDD" id="cd24015">
    <property type="entry name" value="ASKHA_NBD_PanK-III"/>
    <property type="match status" value="1"/>
</dbReference>
<evidence type="ECO:0000256" key="9">
    <source>
        <dbReference type="ARBA" id="ARBA00022741"/>
    </source>
</evidence>
<dbReference type="EMBL" id="NPZB01000001">
    <property type="protein sequence ID" value="PNS09163.1"/>
    <property type="molecule type" value="Genomic_DNA"/>
</dbReference>
<dbReference type="Pfam" id="PF03309">
    <property type="entry name" value="Pan_kinase"/>
    <property type="match status" value="1"/>
</dbReference>
<evidence type="ECO:0000256" key="5">
    <source>
        <dbReference type="ARBA" id="ARBA00011738"/>
    </source>
</evidence>
<evidence type="ECO:0000256" key="11">
    <source>
        <dbReference type="ARBA" id="ARBA00022840"/>
    </source>
</evidence>
<comment type="caution">
    <text evidence="16">Lacks conserved residue(s) required for the propagation of feature annotation.</text>
</comment>
<evidence type="ECO:0000313" key="18">
    <source>
        <dbReference type="Proteomes" id="UP000236220"/>
    </source>
</evidence>
<protein>
    <recommendedName>
        <fullName evidence="15 16">Type III pantothenate kinase</fullName>
        <ecNumber evidence="6 16">2.7.1.33</ecNumber>
    </recommendedName>
    <alternativeName>
        <fullName evidence="16">PanK-III</fullName>
    </alternativeName>
    <alternativeName>
        <fullName evidence="16">Pantothenic acid kinase</fullName>
    </alternativeName>
</protein>
<comment type="cofactor">
    <cofactor evidence="16">
        <name>NH4(+)</name>
        <dbReference type="ChEBI" id="CHEBI:28938"/>
    </cofactor>
    <cofactor evidence="16">
        <name>K(+)</name>
        <dbReference type="ChEBI" id="CHEBI:29103"/>
    </cofactor>
    <text evidence="16">A monovalent cation. Ammonium or potassium.</text>
</comment>
<comment type="function">
    <text evidence="16">Catalyzes the phosphorylation of pantothenate (Pan), the first step in CoA biosynthesis.</text>
</comment>
<dbReference type="GO" id="GO:0005737">
    <property type="term" value="C:cytoplasm"/>
    <property type="evidence" value="ECO:0007669"/>
    <property type="project" value="UniProtKB-SubCell"/>
</dbReference>
<comment type="cofactor">
    <cofactor evidence="2">
        <name>K(+)</name>
        <dbReference type="ChEBI" id="CHEBI:29103"/>
    </cofactor>
</comment>
<dbReference type="PANTHER" id="PTHR34265:SF1">
    <property type="entry name" value="TYPE III PANTOTHENATE KINASE"/>
    <property type="match status" value="1"/>
</dbReference>
<evidence type="ECO:0000256" key="10">
    <source>
        <dbReference type="ARBA" id="ARBA00022777"/>
    </source>
</evidence>
<dbReference type="InterPro" id="IPR043129">
    <property type="entry name" value="ATPase_NBD"/>
</dbReference>
<proteinExistence type="inferred from homology"/>
<evidence type="ECO:0000256" key="13">
    <source>
        <dbReference type="ARBA" id="ARBA00022993"/>
    </source>
</evidence>
<keyword evidence="18" id="KW-1185">Reference proteome</keyword>
<feature type="binding site" evidence="16">
    <location>
        <begin position="7"/>
        <end position="14"/>
    </location>
    <ligand>
        <name>ATP</name>
        <dbReference type="ChEBI" id="CHEBI:30616"/>
    </ligand>
</feature>
<dbReference type="GO" id="GO:0005524">
    <property type="term" value="F:ATP binding"/>
    <property type="evidence" value="ECO:0007669"/>
    <property type="project" value="UniProtKB-UniRule"/>
</dbReference>
<evidence type="ECO:0000256" key="14">
    <source>
        <dbReference type="ARBA" id="ARBA00038036"/>
    </source>
</evidence>
<dbReference type="GO" id="GO:0015937">
    <property type="term" value="P:coenzyme A biosynthetic process"/>
    <property type="evidence" value="ECO:0007669"/>
    <property type="project" value="UniProtKB-UniRule"/>
</dbReference>
<evidence type="ECO:0000256" key="15">
    <source>
        <dbReference type="ARBA" id="ARBA00040883"/>
    </source>
</evidence>
<evidence type="ECO:0000256" key="1">
    <source>
        <dbReference type="ARBA" id="ARBA00001206"/>
    </source>
</evidence>
<evidence type="ECO:0000256" key="7">
    <source>
        <dbReference type="ARBA" id="ARBA00022490"/>
    </source>
</evidence>
<accession>A0A2K1Q2A3</accession>
<keyword evidence="12 16" id="KW-0630">Potassium</keyword>
<dbReference type="PANTHER" id="PTHR34265">
    <property type="entry name" value="TYPE III PANTOTHENATE KINASE"/>
    <property type="match status" value="1"/>
</dbReference>
<dbReference type="Gene3D" id="3.30.420.40">
    <property type="match status" value="2"/>
</dbReference>
<evidence type="ECO:0000256" key="12">
    <source>
        <dbReference type="ARBA" id="ARBA00022958"/>
    </source>
</evidence>
<feature type="binding site" evidence="16">
    <location>
        <begin position="97"/>
        <end position="100"/>
    </location>
    <ligand>
        <name>substrate</name>
    </ligand>
</feature>
<reference evidence="17 18" key="1">
    <citation type="submission" date="2017-08" db="EMBL/GenBank/DDBJ databases">
        <title>Lysobacter sylvestris genome.</title>
        <authorList>
            <person name="Zhang D.-C."/>
            <person name="Albuquerque L."/>
            <person name="Franca L."/>
            <person name="Froufe H.J.C."/>
            <person name="Barroso C."/>
            <person name="Egas C."/>
            <person name="Da Costa M."/>
            <person name="Margesin R."/>
        </authorList>
    </citation>
    <scope>NUCLEOTIDE SEQUENCE [LARGE SCALE GENOMIC DNA]</scope>
    <source>
        <strain evidence="17 18">AM20-91</strain>
    </source>
</reference>
<dbReference type="AlphaFoldDB" id="A0A2K1Q2A3"/>
<dbReference type="OrthoDB" id="9781305at2"/>
<dbReference type="InterPro" id="IPR004619">
    <property type="entry name" value="Type_III_PanK"/>
</dbReference>
<dbReference type="HAMAP" id="MF_01274">
    <property type="entry name" value="Pantothen_kinase_3"/>
    <property type="match status" value="1"/>
</dbReference>
<keyword evidence="9 16" id="KW-0547">Nucleotide-binding</keyword>
<organism evidence="17 18">
    <name type="scientific">Solilutibacter silvestris</name>
    <dbReference type="NCBI Taxonomy" id="1645665"/>
    <lineage>
        <taxon>Bacteria</taxon>
        <taxon>Pseudomonadati</taxon>
        <taxon>Pseudomonadota</taxon>
        <taxon>Gammaproteobacteria</taxon>
        <taxon>Lysobacterales</taxon>
        <taxon>Lysobacteraceae</taxon>
        <taxon>Solilutibacter</taxon>
    </lineage>
</organism>
<evidence type="ECO:0000256" key="16">
    <source>
        <dbReference type="HAMAP-Rule" id="MF_01274"/>
    </source>
</evidence>
<keyword evidence="10 16" id="KW-0418">Kinase</keyword>
<evidence type="ECO:0000256" key="3">
    <source>
        <dbReference type="ARBA" id="ARBA00004496"/>
    </source>
</evidence>
<comment type="pathway">
    <text evidence="4 16">Cofactor biosynthesis; coenzyme A biosynthesis; CoA from (R)-pantothenate: step 1/5.</text>
</comment>
<dbReference type="Proteomes" id="UP000236220">
    <property type="component" value="Unassembled WGS sequence"/>
</dbReference>
<dbReference type="NCBIfam" id="TIGR00671">
    <property type="entry name" value="baf"/>
    <property type="match status" value="1"/>
</dbReference>
<comment type="subcellular location">
    <subcellularLocation>
        <location evidence="3 16">Cytoplasm</location>
    </subcellularLocation>
</comment>
<feature type="binding site" evidence="16">
    <location>
        <position position="171"/>
    </location>
    <ligand>
        <name>substrate</name>
    </ligand>
</feature>
<dbReference type="RefSeq" id="WP_103074245.1">
    <property type="nucleotide sequence ID" value="NZ_NPZB01000001.1"/>
</dbReference>
<sequence>MNGWLFDLGNTRLKCARLDDAGDAAGTVLALPHEAEALALPDDVQGEVALVSSVAPEAARVALLQCLSQRFRRIHLARTLPHCGALTIAYPLPERLGVDRFLSLLAIADDRRDTLLVGVGTALTIDLLRADGQHLGGRIAPSPTLMREMLAERSAALPAAGGRYVEFADDTSDALASGCDGAALALIERSMGEAATQLGHAPRLLVHGGGVAALLPMLNTSEPANTEPRTDLVLRGLAHWARWAGVA</sequence>
<comment type="subunit">
    <text evidence="5 16">Homodimer.</text>
</comment>
<name>A0A2K1Q2A3_9GAMM</name>
<keyword evidence="11 16" id="KW-0067">ATP-binding</keyword>
<dbReference type="GO" id="GO:0004594">
    <property type="term" value="F:pantothenate kinase activity"/>
    <property type="evidence" value="ECO:0007669"/>
    <property type="project" value="UniProtKB-UniRule"/>
</dbReference>
<comment type="caution">
    <text evidence="17">The sequence shown here is derived from an EMBL/GenBank/DDBJ whole genome shotgun (WGS) entry which is preliminary data.</text>
</comment>
<keyword evidence="13 16" id="KW-0173">Coenzyme A biosynthesis</keyword>
<feature type="binding site" evidence="16">
    <location>
        <position position="90"/>
    </location>
    <ligand>
        <name>substrate</name>
    </ligand>
</feature>
<dbReference type="SUPFAM" id="SSF53067">
    <property type="entry name" value="Actin-like ATPase domain"/>
    <property type="match status" value="2"/>
</dbReference>
<dbReference type="EC" id="2.7.1.33" evidence="6 16"/>
<keyword evidence="8 16" id="KW-0808">Transferase</keyword>
<evidence type="ECO:0000256" key="4">
    <source>
        <dbReference type="ARBA" id="ARBA00005225"/>
    </source>
</evidence>